<proteinExistence type="predicted"/>
<dbReference type="EMBL" id="CP034587">
    <property type="protein sequence ID" value="AZQ75701.1"/>
    <property type="molecule type" value="Genomic_DNA"/>
</dbReference>
<dbReference type="Proteomes" id="UP000267900">
    <property type="component" value="Chromosome"/>
</dbReference>
<name>A0A3S9PTK4_STRLT</name>
<gene>
    <name evidence="1" type="ORF">EKH77_21285</name>
</gene>
<sequence>MDMRTWRDGRTRASDATEAMRAALSALGLPESVWSGIRPTVTHTGRPYVHLGMLPADAIERIAQALRAPSTP</sequence>
<evidence type="ECO:0000313" key="1">
    <source>
        <dbReference type="EMBL" id="AZQ75701.1"/>
    </source>
</evidence>
<dbReference type="OrthoDB" id="4297099at2"/>
<accession>A0A3S9PTK4</accession>
<keyword evidence="2" id="KW-1185">Reference proteome</keyword>
<organism evidence="1 2">
    <name type="scientific">Streptomyces luteoverticillatus</name>
    <name type="common">Streptoverticillium luteoverticillatus</name>
    <dbReference type="NCBI Taxonomy" id="66425"/>
    <lineage>
        <taxon>Bacteria</taxon>
        <taxon>Bacillati</taxon>
        <taxon>Actinomycetota</taxon>
        <taxon>Actinomycetes</taxon>
        <taxon>Kitasatosporales</taxon>
        <taxon>Streptomycetaceae</taxon>
        <taxon>Streptomyces</taxon>
    </lineage>
</organism>
<evidence type="ECO:0000313" key="2">
    <source>
        <dbReference type="Proteomes" id="UP000267900"/>
    </source>
</evidence>
<dbReference type="AlphaFoldDB" id="A0A3S9PTK4"/>
<reference evidence="1 2" key="1">
    <citation type="submission" date="2018-12" db="EMBL/GenBank/DDBJ databases">
        <title>The whole draft genome of Streptomyce luteoverticillatus CGMCC 15060.</title>
        <authorList>
            <person name="Feng Z."/>
            <person name="Chen G."/>
            <person name="Zhang J."/>
            <person name="Zhu H."/>
            <person name="Yu X."/>
            <person name="Zhang W."/>
            <person name="Zhang X."/>
        </authorList>
    </citation>
    <scope>NUCLEOTIDE SEQUENCE [LARGE SCALE GENOMIC DNA]</scope>
    <source>
        <strain evidence="1 2">CGMCC 15060</strain>
    </source>
</reference>
<protein>
    <submittedName>
        <fullName evidence="1">Uncharacterized protein</fullName>
    </submittedName>
</protein>